<dbReference type="NCBIfam" id="TIGR00762">
    <property type="entry name" value="DegV"/>
    <property type="match status" value="1"/>
</dbReference>
<evidence type="ECO:0000313" key="2">
    <source>
        <dbReference type="EMBL" id="KAA8501370.1"/>
    </source>
</evidence>
<proteinExistence type="predicted"/>
<name>A0A5M9HWM3_9FIRM</name>
<dbReference type="AlphaFoldDB" id="A0A5M9HWM3"/>
<dbReference type="OrthoDB" id="9780216at2"/>
<dbReference type="EMBL" id="VMSO01000009">
    <property type="protein sequence ID" value="KAA8501370.1"/>
    <property type="molecule type" value="Genomic_DNA"/>
</dbReference>
<organism evidence="2 3">
    <name type="scientific">Mediterraneibacter catenae</name>
    <dbReference type="NCBI Taxonomy" id="2594882"/>
    <lineage>
        <taxon>Bacteria</taxon>
        <taxon>Bacillati</taxon>
        <taxon>Bacillota</taxon>
        <taxon>Clostridia</taxon>
        <taxon>Lachnospirales</taxon>
        <taxon>Lachnospiraceae</taxon>
        <taxon>Mediterraneibacter</taxon>
    </lineage>
</organism>
<dbReference type="InterPro" id="IPR043168">
    <property type="entry name" value="DegV_C"/>
</dbReference>
<dbReference type="PANTHER" id="PTHR33434">
    <property type="entry name" value="DEGV DOMAIN-CONTAINING PROTEIN DR_1986-RELATED"/>
    <property type="match status" value="1"/>
</dbReference>
<evidence type="ECO:0000256" key="1">
    <source>
        <dbReference type="ARBA" id="ARBA00023121"/>
    </source>
</evidence>
<dbReference type="Gene3D" id="3.40.50.10170">
    <property type="match status" value="1"/>
</dbReference>
<sequence>MSGIAIMTDSNCGIMPAKESHYGIHVLPMPIIIDGKTYFEGIDISAEEFYRKQLSGSVITTSQPSPGDVTDMWDRLLKVYDGIVFIPMSSGLSNTCQTALLLAGEEPYEGRVFVVDNHRISVTQALSVLDAKVLADEGHTGSEIKDILEREAMDATIYIAADTLEYLKKGGRITAAAAALGTILKIKPVLTIQGGKLDSFAKARGMKSAFRVMLDALKTDISSRFSHLREENRLKIGLANTMMDEERLEQFKNELQNAFPDLELVYFPLTMSIGTHVGPGGLGIGAVRYR</sequence>
<gene>
    <name evidence="2" type="ORF">FNY66_08455</name>
</gene>
<evidence type="ECO:0000313" key="3">
    <source>
        <dbReference type="Proteomes" id="UP000322025"/>
    </source>
</evidence>
<reference evidence="2" key="1">
    <citation type="submission" date="2019-07" db="EMBL/GenBank/DDBJ databases">
        <authorList>
            <person name="Wongkuna S."/>
            <person name="Scaria J."/>
        </authorList>
    </citation>
    <scope>NUCLEOTIDE SEQUENCE [LARGE SCALE GENOMIC DNA]</scope>
    <source>
        <strain evidence="2">SW178</strain>
    </source>
</reference>
<keyword evidence="3" id="KW-1185">Reference proteome</keyword>
<dbReference type="PANTHER" id="PTHR33434:SF2">
    <property type="entry name" value="FATTY ACID-BINDING PROTEIN TM_1468"/>
    <property type="match status" value="1"/>
</dbReference>
<dbReference type="Gene3D" id="3.30.1180.10">
    <property type="match status" value="1"/>
</dbReference>
<dbReference type="PROSITE" id="PS51482">
    <property type="entry name" value="DEGV"/>
    <property type="match status" value="1"/>
</dbReference>
<protein>
    <submittedName>
        <fullName evidence="2">DegV family protein</fullName>
    </submittedName>
</protein>
<dbReference type="Proteomes" id="UP000322025">
    <property type="component" value="Unassembled WGS sequence"/>
</dbReference>
<dbReference type="RefSeq" id="WP_150310843.1">
    <property type="nucleotide sequence ID" value="NZ_VMSO01000009.1"/>
</dbReference>
<accession>A0A5M9HWM3</accession>
<dbReference type="SUPFAM" id="SSF82549">
    <property type="entry name" value="DAK1/DegV-like"/>
    <property type="match status" value="1"/>
</dbReference>
<dbReference type="Pfam" id="PF02645">
    <property type="entry name" value="DegV"/>
    <property type="match status" value="1"/>
</dbReference>
<dbReference type="GO" id="GO:0008289">
    <property type="term" value="F:lipid binding"/>
    <property type="evidence" value="ECO:0007669"/>
    <property type="project" value="UniProtKB-KW"/>
</dbReference>
<dbReference type="InterPro" id="IPR050270">
    <property type="entry name" value="DegV_domain_contain"/>
</dbReference>
<dbReference type="InterPro" id="IPR003797">
    <property type="entry name" value="DegV"/>
</dbReference>
<keyword evidence="1" id="KW-0446">Lipid-binding</keyword>
<comment type="caution">
    <text evidence="2">The sequence shown here is derived from an EMBL/GenBank/DDBJ whole genome shotgun (WGS) entry which is preliminary data.</text>
</comment>